<keyword evidence="6 7" id="KW-0472">Membrane</keyword>
<dbReference type="PANTHER" id="PTHR43744">
    <property type="entry name" value="ABC TRANSPORTER PERMEASE PROTEIN MG189-RELATED-RELATED"/>
    <property type="match status" value="1"/>
</dbReference>
<evidence type="ECO:0000256" key="3">
    <source>
        <dbReference type="ARBA" id="ARBA00022475"/>
    </source>
</evidence>
<feature type="domain" description="ABC transmembrane type-1" evidence="8">
    <location>
        <begin position="53"/>
        <end position="244"/>
    </location>
</feature>
<reference evidence="9 10" key="1">
    <citation type="submission" date="2019-02" db="EMBL/GenBank/DDBJ databases">
        <title>Draft genome sequences of novel Actinobacteria.</title>
        <authorList>
            <person name="Sahin N."/>
            <person name="Ay H."/>
            <person name="Saygin H."/>
        </authorList>
    </citation>
    <scope>NUCLEOTIDE SEQUENCE [LARGE SCALE GENOMIC DNA]</scope>
    <source>
        <strain evidence="9 10">8K307</strain>
    </source>
</reference>
<comment type="caution">
    <text evidence="9">The sequence shown here is derived from an EMBL/GenBank/DDBJ whole genome shotgun (WGS) entry which is preliminary data.</text>
</comment>
<accession>A0A4R5A1P0</accession>
<dbReference type="AlphaFoldDB" id="A0A4R5A1P0"/>
<evidence type="ECO:0000313" key="9">
    <source>
        <dbReference type="EMBL" id="TDD64419.1"/>
    </source>
</evidence>
<dbReference type="Pfam" id="PF00528">
    <property type="entry name" value="BPD_transp_1"/>
    <property type="match status" value="1"/>
</dbReference>
<evidence type="ECO:0000256" key="4">
    <source>
        <dbReference type="ARBA" id="ARBA00022692"/>
    </source>
</evidence>
<evidence type="ECO:0000259" key="8">
    <source>
        <dbReference type="PROSITE" id="PS50928"/>
    </source>
</evidence>
<keyword evidence="3" id="KW-1003">Cell membrane</keyword>
<dbReference type="OrthoDB" id="3521657at2"/>
<dbReference type="RefSeq" id="WP_132107711.1">
    <property type="nucleotide sequence ID" value="NZ_SMLB01000069.1"/>
</dbReference>
<gene>
    <name evidence="9" type="ORF">E1262_28410</name>
</gene>
<feature type="transmembrane region" description="Helical" evidence="7">
    <location>
        <begin position="88"/>
        <end position="110"/>
    </location>
</feature>
<evidence type="ECO:0000256" key="1">
    <source>
        <dbReference type="ARBA" id="ARBA00004651"/>
    </source>
</evidence>
<organism evidence="9 10">
    <name type="scientific">Jiangella aurantiaca</name>
    <dbReference type="NCBI Taxonomy" id="2530373"/>
    <lineage>
        <taxon>Bacteria</taxon>
        <taxon>Bacillati</taxon>
        <taxon>Actinomycetota</taxon>
        <taxon>Actinomycetes</taxon>
        <taxon>Jiangellales</taxon>
        <taxon>Jiangellaceae</taxon>
        <taxon>Jiangella</taxon>
    </lineage>
</organism>
<feature type="transmembrane region" description="Helical" evidence="7">
    <location>
        <begin position="178"/>
        <end position="200"/>
    </location>
</feature>
<dbReference type="InterPro" id="IPR000515">
    <property type="entry name" value="MetI-like"/>
</dbReference>
<dbReference type="GO" id="GO:0055085">
    <property type="term" value="P:transmembrane transport"/>
    <property type="evidence" value="ECO:0007669"/>
    <property type="project" value="InterPro"/>
</dbReference>
<dbReference type="EMBL" id="SMLB01000069">
    <property type="protein sequence ID" value="TDD64419.1"/>
    <property type="molecule type" value="Genomic_DNA"/>
</dbReference>
<name>A0A4R5A1P0_9ACTN</name>
<dbReference type="CDD" id="cd06261">
    <property type="entry name" value="TM_PBP2"/>
    <property type="match status" value="1"/>
</dbReference>
<keyword evidence="4 7" id="KW-0812">Transmembrane</keyword>
<protein>
    <submittedName>
        <fullName evidence="9">Carbohydrate ABC transporter permease</fullName>
    </submittedName>
</protein>
<proteinExistence type="inferred from homology"/>
<dbReference type="Gene3D" id="1.10.3720.10">
    <property type="entry name" value="MetI-like"/>
    <property type="match status" value="1"/>
</dbReference>
<evidence type="ECO:0000313" key="10">
    <source>
        <dbReference type="Proteomes" id="UP000295217"/>
    </source>
</evidence>
<dbReference type="InterPro" id="IPR035906">
    <property type="entry name" value="MetI-like_sf"/>
</dbReference>
<evidence type="ECO:0000256" key="2">
    <source>
        <dbReference type="ARBA" id="ARBA00022448"/>
    </source>
</evidence>
<keyword evidence="5 7" id="KW-1133">Transmembrane helix</keyword>
<evidence type="ECO:0000256" key="7">
    <source>
        <dbReference type="RuleBase" id="RU363032"/>
    </source>
</evidence>
<feature type="non-terminal residue" evidence="9">
    <location>
        <position position="1"/>
    </location>
</feature>
<feature type="transmembrane region" description="Helical" evidence="7">
    <location>
        <begin position="223"/>
        <end position="244"/>
    </location>
</feature>
<dbReference type="SUPFAM" id="SSF161098">
    <property type="entry name" value="MetI-like"/>
    <property type="match status" value="1"/>
</dbReference>
<sequence length="259" mass="28094">VAVLVLTVLPLLSMLSAALQPPGTVPLGLQWPSDPHWENFAEAFRVARLPALLASSSVIVLGVVPVALMFATLAGYALGRLRVPGSRWVLVVLVLGLTVPFESITTPLYYQVRALGLLNTPWAIILPLVGLLMPFAVIWMHAHFRGVPAELAEAARVDGASWWQELVRVQLPLARPALSALAILLFLWTWNQYLLAIVLVDDPLKRTMAGALGAFQGEYGTDLVLLSAGTLLIITPTIVVFLIFQRQFVRALLQGAVKG</sequence>
<keyword evidence="2 7" id="KW-0813">Transport</keyword>
<keyword evidence="10" id="KW-1185">Reference proteome</keyword>
<dbReference type="Proteomes" id="UP000295217">
    <property type="component" value="Unassembled WGS sequence"/>
</dbReference>
<comment type="similarity">
    <text evidence="7">Belongs to the binding-protein-dependent transport system permease family.</text>
</comment>
<comment type="subcellular location">
    <subcellularLocation>
        <location evidence="1 7">Cell membrane</location>
        <topology evidence="1 7">Multi-pass membrane protein</topology>
    </subcellularLocation>
</comment>
<dbReference type="PROSITE" id="PS50928">
    <property type="entry name" value="ABC_TM1"/>
    <property type="match status" value="1"/>
</dbReference>
<evidence type="ECO:0000256" key="5">
    <source>
        <dbReference type="ARBA" id="ARBA00022989"/>
    </source>
</evidence>
<dbReference type="PANTHER" id="PTHR43744:SF12">
    <property type="entry name" value="ABC TRANSPORTER PERMEASE PROTEIN MG189-RELATED"/>
    <property type="match status" value="1"/>
</dbReference>
<feature type="transmembrane region" description="Helical" evidence="7">
    <location>
        <begin position="122"/>
        <end position="142"/>
    </location>
</feature>
<dbReference type="GO" id="GO:0005886">
    <property type="term" value="C:plasma membrane"/>
    <property type="evidence" value="ECO:0007669"/>
    <property type="project" value="UniProtKB-SubCell"/>
</dbReference>
<feature type="transmembrane region" description="Helical" evidence="7">
    <location>
        <begin position="52"/>
        <end position="76"/>
    </location>
</feature>
<evidence type="ECO:0000256" key="6">
    <source>
        <dbReference type="ARBA" id="ARBA00023136"/>
    </source>
</evidence>